<reference evidence="10" key="1">
    <citation type="submission" date="2007-04" db="EMBL/GenBank/DDBJ databases">
        <title>Annotation of Pediculus humanus corporis strain USDA.</title>
        <authorList>
            <person name="Kirkness E."/>
            <person name="Hannick L."/>
            <person name="Hass B."/>
            <person name="Bruggner R."/>
            <person name="Lawson D."/>
            <person name="Bidwell S."/>
            <person name="Joardar V."/>
            <person name="Caler E."/>
            <person name="Walenz B."/>
            <person name="Inman J."/>
            <person name="Schobel S."/>
            <person name="Galinsky K."/>
            <person name="Amedeo P."/>
            <person name="Strausberg R."/>
        </authorList>
    </citation>
    <scope>NUCLEOTIDE SEQUENCE</scope>
    <source>
        <strain evidence="10">USDA</strain>
    </source>
</reference>
<evidence type="ECO:0000256" key="6">
    <source>
        <dbReference type="ARBA" id="ARBA00023157"/>
    </source>
</evidence>
<sequence length="609" mass="67487">MRLRVSTEQQCGIPISLGKIVGGVDSGGYHYPWLAVLLIESNRKTRPICGGSLITNSFVLTAAHCVTTMPKINVKAYGIALGVYDICDKEEPTREDFNVADIIVHENYDKRKKFFDIALVRLVKPAHFTTICLPVLGVNDETETALLIGFGVTKETSSVRPCHLQQVNVTKYSRMDCLKTKLPVSDALEPSIICAGSVSGNADSCYGDSGGPLQIKMSDGRYTVAGIVSFGYGCAVPNVPGIYTNVGSYLQWIMDKTSTAKFHANNSSRNTHENIFLPNIYRPNNHQIVPRREIEIFSPPPPPPQSTTTSQKKFYNTRNFPINTNKYKIVRSEYDVEYIFEPITVGKQTGLTSRQCNKCSCGMTRHTTRIIGGWTTEINEYPWMAALVRKNNFFCGGTLINDRYITTAAHCIYRKNRDVDVRVILSEHNRVLLNETVNLVKRVSKAIIHPNFSDSTLDCDIALLKLDSPVVFRQEIKPACLPPSNKKFYGEWGTVIGWGTTREGGSPAITLRETVLPIISNQQCINSGHKGPRISSNMLCAGGYRGRDSCQGDSGGPLLLSTSYGQMFTAGIVSWGEGCGRPNKPGVYTRVNNFLDWIIANTYDACYCY</sequence>
<dbReference type="CTD" id="8238946"/>
<proteinExistence type="inferred from homology"/>
<dbReference type="EC" id="3.4.21.4" evidence="10"/>
<evidence type="ECO:0000313" key="10">
    <source>
        <dbReference type="EMBL" id="EEB17570.1"/>
    </source>
</evidence>
<dbReference type="PROSITE" id="PS00134">
    <property type="entry name" value="TRYPSIN_HIS"/>
    <property type="match status" value="1"/>
</dbReference>
<dbReference type="GO" id="GO:0004252">
    <property type="term" value="F:serine-type endopeptidase activity"/>
    <property type="evidence" value="ECO:0007669"/>
    <property type="project" value="UniProtKB-EC"/>
</dbReference>
<dbReference type="HOGENOM" id="CLU_004497_3_1_1"/>
<dbReference type="InterPro" id="IPR050127">
    <property type="entry name" value="Serine_Proteases_S1"/>
</dbReference>
<dbReference type="GeneID" id="8238946"/>
<keyword evidence="10" id="KW-0472">Membrane</keyword>
<dbReference type="RefSeq" id="XP_002430308.1">
    <property type="nucleotide sequence ID" value="XM_002430263.1"/>
</dbReference>
<evidence type="ECO:0000256" key="3">
    <source>
        <dbReference type="ARBA" id="ARBA00022670"/>
    </source>
</evidence>
<keyword evidence="5 8" id="KW-0720">Serine protease</keyword>
<comment type="similarity">
    <text evidence="7">Belongs to the peptidase S1 family. CLIP subfamily.</text>
</comment>
<dbReference type="InterPro" id="IPR001314">
    <property type="entry name" value="Peptidase_S1A"/>
</dbReference>
<dbReference type="PRINTS" id="PR00722">
    <property type="entry name" value="CHYMOTRYPSIN"/>
</dbReference>
<keyword evidence="2" id="KW-0964">Secreted</keyword>
<dbReference type="Proteomes" id="UP000009046">
    <property type="component" value="Unassembled WGS sequence"/>
</dbReference>
<dbReference type="InParanoid" id="E0VW14"/>
<evidence type="ECO:0000256" key="2">
    <source>
        <dbReference type="ARBA" id="ARBA00022525"/>
    </source>
</evidence>
<comment type="subcellular location">
    <subcellularLocation>
        <location evidence="1">Secreted</location>
    </subcellularLocation>
</comment>
<evidence type="ECO:0000313" key="12">
    <source>
        <dbReference type="Proteomes" id="UP000009046"/>
    </source>
</evidence>
<reference evidence="11" key="3">
    <citation type="submission" date="2021-02" db="UniProtKB">
        <authorList>
            <consortium name="EnsemblMetazoa"/>
        </authorList>
    </citation>
    <scope>IDENTIFICATION</scope>
    <source>
        <strain evidence="11">USDA</strain>
    </source>
</reference>
<keyword evidence="10" id="KW-0812">Transmembrane</keyword>
<evidence type="ECO:0000259" key="9">
    <source>
        <dbReference type="PROSITE" id="PS50240"/>
    </source>
</evidence>
<organism>
    <name type="scientific">Pediculus humanus subsp. corporis</name>
    <name type="common">Body louse</name>
    <dbReference type="NCBI Taxonomy" id="121224"/>
    <lineage>
        <taxon>Eukaryota</taxon>
        <taxon>Metazoa</taxon>
        <taxon>Ecdysozoa</taxon>
        <taxon>Arthropoda</taxon>
        <taxon>Hexapoda</taxon>
        <taxon>Insecta</taxon>
        <taxon>Pterygota</taxon>
        <taxon>Neoptera</taxon>
        <taxon>Paraneoptera</taxon>
        <taxon>Psocodea</taxon>
        <taxon>Troctomorpha</taxon>
        <taxon>Phthiraptera</taxon>
        <taxon>Anoplura</taxon>
        <taxon>Pediculidae</taxon>
        <taxon>Pediculus</taxon>
    </lineage>
</organism>
<dbReference type="InterPro" id="IPR033116">
    <property type="entry name" value="TRYPSIN_SER"/>
</dbReference>
<dbReference type="FunFam" id="2.40.10.10:FF:000002">
    <property type="entry name" value="Transmembrane protease serine"/>
    <property type="match status" value="1"/>
</dbReference>
<keyword evidence="12" id="KW-1185">Reference proteome</keyword>
<dbReference type="SUPFAM" id="SSF50494">
    <property type="entry name" value="Trypsin-like serine proteases"/>
    <property type="match status" value="2"/>
</dbReference>
<evidence type="ECO:0000256" key="8">
    <source>
        <dbReference type="RuleBase" id="RU363034"/>
    </source>
</evidence>
<feature type="domain" description="Peptidase S1" evidence="9">
    <location>
        <begin position="20"/>
        <end position="258"/>
    </location>
</feature>
<dbReference type="GO" id="GO:0006508">
    <property type="term" value="P:proteolysis"/>
    <property type="evidence" value="ECO:0007669"/>
    <property type="project" value="UniProtKB-KW"/>
</dbReference>
<dbReference type="KEGG" id="phu:Phum_PHUM472640"/>
<dbReference type="PROSITE" id="PS50240">
    <property type="entry name" value="TRYPSIN_DOM"/>
    <property type="match status" value="2"/>
</dbReference>
<dbReference type="GO" id="GO:0005615">
    <property type="term" value="C:extracellular space"/>
    <property type="evidence" value="ECO:0007669"/>
    <property type="project" value="TreeGrafter"/>
</dbReference>
<dbReference type="InterPro" id="IPR009003">
    <property type="entry name" value="Peptidase_S1_PA"/>
</dbReference>
<name>E0VW14_PEDHC</name>
<evidence type="ECO:0000313" key="11">
    <source>
        <dbReference type="EnsemblMetazoa" id="PHUM472640-PA"/>
    </source>
</evidence>
<dbReference type="PANTHER" id="PTHR24264">
    <property type="entry name" value="TRYPSIN-RELATED"/>
    <property type="match status" value="1"/>
</dbReference>
<dbReference type="EMBL" id="DS235816">
    <property type="protein sequence ID" value="EEB17570.1"/>
    <property type="molecule type" value="Genomic_DNA"/>
</dbReference>
<dbReference type="EMBL" id="AAZO01005734">
    <property type="status" value="NOT_ANNOTATED_CDS"/>
    <property type="molecule type" value="Genomic_DNA"/>
</dbReference>
<dbReference type="PROSITE" id="PS00135">
    <property type="entry name" value="TRYPSIN_SER"/>
    <property type="match status" value="2"/>
</dbReference>
<dbReference type="VEuPathDB" id="VectorBase:PHUM472640"/>
<dbReference type="AlphaFoldDB" id="E0VW14"/>
<evidence type="ECO:0000256" key="5">
    <source>
        <dbReference type="ARBA" id="ARBA00022825"/>
    </source>
</evidence>
<dbReference type="Gene3D" id="2.40.10.10">
    <property type="entry name" value="Trypsin-like serine proteases"/>
    <property type="match status" value="3"/>
</dbReference>
<gene>
    <name evidence="11" type="primary">8238946</name>
    <name evidence="10" type="ORF">Phum_PHUM472640</name>
</gene>
<feature type="domain" description="Peptidase S1" evidence="9">
    <location>
        <begin position="370"/>
        <end position="603"/>
    </location>
</feature>
<dbReference type="InterPro" id="IPR001254">
    <property type="entry name" value="Trypsin_dom"/>
</dbReference>
<evidence type="ECO:0000256" key="1">
    <source>
        <dbReference type="ARBA" id="ARBA00004613"/>
    </source>
</evidence>
<accession>E0VW14</accession>
<dbReference type="FunFam" id="2.40.10.10:FF:000006">
    <property type="entry name" value="Serine proteinase stubble"/>
    <property type="match status" value="1"/>
</dbReference>
<keyword evidence="3 8" id="KW-0645">Protease</keyword>
<evidence type="ECO:0000256" key="7">
    <source>
        <dbReference type="ARBA" id="ARBA00024195"/>
    </source>
</evidence>
<keyword evidence="4 8" id="KW-0378">Hydrolase</keyword>
<protein>
    <submittedName>
        <fullName evidence="10 11">Transmembrane serine protease 9, putative</fullName>
        <ecNumber evidence="10">3.4.21.4</ecNumber>
        <ecNumber evidence="10">3.4.21.76</ecNumber>
    </submittedName>
</protein>
<evidence type="ECO:0000256" key="4">
    <source>
        <dbReference type="ARBA" id="ARBA00022801"/>
    </source>
</evidence>
<keyword evidence="6" id="KW-1015">Disulfide bond</keyword>
<dbReference type="CDD" id="cd00190">
    <property type="entry name" value="Tryp_SPc"/>
    <property type="match status" value="2"/>
</dbReference>
<dbReference type="SMART" id="SM00020">
    <property type="entry name" value="Tryp_SPc"/>
    <property type="match status" value="2"/>
</dbReference>
<dbReference type="Pfam" id="PF00089">
    <property type="entry name" value="Trypsin"/>
    <property type="match status" value="2"/>
</dbReference>
<reference evidence="10" key="2">
    <citation type="submission" date="2007-04" db="EMBL/GenBank/DDBJ databases">
        <title>The genome of the human body louse.</title>
        <authorList>
            <consortium name="The Human Body Louse Genome Consortium"/>
            <person name="Kirkness E."/>
            <person name="Walenz B."/>
            <person name="Hass B."/>
            <person name="Bruggner R."/>
            <person name="Strausberg R."/>
        </authorList>
    </citation>
    <scope>NUCLEOTIDE SEQUENCE</scope>
    <source>
        <strain evidence="10">USDA</strain>
    </source>
</reference>
<dbReference type="eggNOG" id="KOG3627">
    <property type="taxonomic scope" value="Eukaryota"/>
</dbReference>
<dbReference type="EC" id="3.4.21.76" evidence="10"/>
<dbReference type="InterPro" id="IPR043504">
    <property type="entry name" value="Peptidase_S1_PA_chymotrypsin"/>
</dbReference>
<dbReference type="InterPro" id="IPR018114">
    <property type="entry name" value="TRYPSIN_HIS"/>
</dbReference>
<dbReference type="MEROPS" id="S01.B38"/>
<dbReference type="PANTHER" id="PTHR24264:SF65">
    <property type="entry name" value="SRCR DOMAIN-CONTAINING PROTEIN"/>
    <property type="match status" value="1"/>
</dbReference>
<dbReference type="OrthoDB" id="546450at2759"/>
<dbReference type="OMA" id="CEVNGAW"/>
<dbReference type="EnsemblMetazoa" id="PHUM472640-RA">
    <property type="protein sequence ID" value="PHUM472640-PA"/>
    <property type="gene ID" value="PHUM472640"/>
</dbReference>